<evidence type="ECO:0000313" key="2">
    <source>
        <dbReference type="EMBL" id="CAC5401200.1"/>
    </source>
</evidence>
<dbReference type="InterPro" id="IPR005135">
    <property type="entry name" value="Endo/exonuclease/phosphatase"/>
</dbReference>
<dbReference type="SUPFAM" id="SSF56219">
    <property type="entry name" value="DNase I-like"/>
    <property type="match status" value="1"/>
</dbReference>
<evidence type="ECO:0000313" key="3">
    <source>
        <dbReference type="Proteomes" id="UP000507470"/>
    </source>
</evidence>
<evidence type="ECO:0000259" key="1">
    <source>
        <dbReference type="Pfam" id="PF03372"/>
    </source>
</evidence>
<accession>A0A6J8D239</accession>
<feature type="domain" description="Endonuclease/exonuclease/phosphatase" evidence="1">
    <location>
        <begin position="96"/>
        <end position="295"/>
    </location>
</feature>
<reference evidence="2 3" key="1">
    <citation type="submission" date="2020-06" db="EMBL/GenBank/DDBJ databases">
        <authorList>
            <person name="Li R."/>
            <person name="Bekaert M."/>
        </authorList>
    </citation>
    <scope>NUCLEOTIDE SEQUENCE [LARGE SCALE GENOMIC DNA]</scope>
    <source>
        <strain evidence="3">wild</strain>
    </source>
</reference>
<dbReference type="PANTHER" id="PTHR33776">
    <property type="entry name" value="ENDO/EXONUCLEASE/PHOSPHATASE DOMAIN-CONTAINING PROTEIN"/>
    <property type="match status" value="1"/>
</dbReference>
<keyword evidence="3" id="KW-1185">Reference proteome</keyword>
<dbReference type="InterPro" id="IPR036691">
    <property type="entry name" value="Endo/exonu/phosph_ase_sf"/>
</dbReference>
<protein>
    <recommendedName>
        <fullName evidence="1">Endonuclease/exonuclease/phosphatase domain-containing protein</fullName>
    </recommendedName>
</protein>
<dbReference type="SUPFAM" id="SSF52266">
    <property type="entry name" value="SGNH hydrolase"/>
    <property type="match status" value="1"/>
</dbReference>
<dbReference type="EMBL" id="CACVKT020006392">
    <property type="protein sequence ID" value="CAC5401200.1"/>
    <property type="molecule type" value="Genomic_DNA"/>
</dbReference>
<proteinExistence type="predicted"/>
<dbReference type="OrthoDB" id="6158007at2759"/>
<gene>
    <name evidence="2" type="ORF">MCOR_35307</name>
</gene>
<dbReference type="PANTHER" id="PTHR33776:SF4">
    <property type="entry name" value="ENDONUCLEASE_EXONUCLEASE_PHOSPHATASE DOMAIN-CONTAINING PROTEIN"/>
    <property type="match status" value="1"/>
</dbReference>
<dbReference type="Proteomes" id="UP000507470">
    <property type="component" value="Unassembled WGS sequence"/>
</dbReference>
<dbReference type="GO" id="GO:0003824">
    <property type="term" value="F:catalytic activity"/>
    <property type="evidence" value="ECO:0007669"/>
    <property type="project" value="InterPro"/>
</dbReference>
<organism evidence="2 3">
    <name type="scientific">Mytilus coruscus</name>
    <name type="common">Sea mussel</name>
    <dbReference type="NCBI Taxonomy" id="42192"/>
    <lineage>
        <taxon>Eukaryota</taxon>
        <taxon>Metazoa</taxon>
        <taxon>Spiralia</taxon>
        <taxon>Lophotrochozoa</taxon>
        <taxon>Mollusca</taxon>
        <taxon>Bivalvia</taxon>
        <taxon>Autobranchia</taxon>
        <taxon>Pteriomorphia</taxon>
        <taxon>Mytilida</taxon>
        <taxon>Mytiloidea</taxon>
        <taxon>Mytilidae</taxon>
        <taxon>Mytilinae</taxon>
        <taxon>Mytilus</taxon>
    </lineage>
</organism>
<name>A0A6J8D239_MYTCO</name>
<dbReference type="AlphaFoldDB" id="A0A6J8D239"/>
<sequence length="394" mass="45252">MIVVVGGNDASSKIQPEAFKMTYEFVMKTVKSINPNIDIAVSEICPRRNVNTDGTIQLLRNINKVVNIFIRTNSSQSNNENNEKHECKGCNAVCLNVRHILSKFDELKNIITINNRYLDLFGLVETFLKPDINNEQCKVPGYKIFRKDRQSKDGGGLLVYVKDSIAVKNMSDLSINTLETLWLEVELPKSKPLFICTVYRPPNSPQSWIDLFEAEFDTALSENKDIILMGDFNIDLIKIDNKKWMNFINHFNLQQLICPAKRICDNSETLIDHIYTTNPENIAHCHVPSYALSDHYPICLDRKINIIFNAKKEYYQNAVSSSKNSKELWNHIKELNPKMDNIFPCKMQYENQTVYNPQDIVNILNVSSVAEKLNIGNNTSDMDFSMLQNLQIKN</sequence>
<dbReference type="Pfam" id="PF03372">
    <property type="entry name" value="Exo_endo_phos"/>
    <property type="match status" value="1"/>
</dbReference>
<dbReference type="Gene3D" id="3.60.10.10">
    <property type="entry name" value="Endonuclease/exonuclease/phosphatase"/>
    <property type="match status" value="1"/>
</dbReference>